<gene>
    <name evidence="2" type="ORF">Pan54_50290</name>
</gene>
<dbReference type="OrthoDB" id="560929at2"/>
<dbReference type="RefSeq" id="WP_146505992.1">
    <property type="nucleotide sequence ID" value="NZ_SJPG01000001.1"/>
</dbReference>
<organism evidence="2 3">
    <name type="scientific">Rubinisphaera italica</name>
    <dbReference type="NCBI Taxonomy" id="2527969"/>
    <lineage>
        <taxon>Bacteria</taxon>
        <taxon>Pseudomonadati</taxon>
        <taxon>Planctomycetota</taxon>
        <taxon>Planctomycetia</taxon>
        <taxon>Planctomycetales</taxon>
        <taxon>Planctomycetaceae</taxon>
        <taxon>Rubinisphaera</taxon>
    </lineage>
</organism>
<protein>
    <submittedName>
        <fullName evidence="2">Uncharacterized protein</fullName>
    </submittedName>
</protein>
<keyword evidence="3" id="KW-1185">Reference proteome</keyword>
<feature type="transmembrane region" description="Helical" evidence="1">
    <location>
        <begin position="27"/>
        <end position="46"/>
    </location>
</feature>
<sequence>MQNDDTQELEKRCEDLIQTLPLQSLQTMLIILIPGAVLFASGVFGLTQLPANPSGWDVGLAVTFAVTGGATMVFMGILFLDRRFRRKTFREMLSGQPLAHWSYTTDEWASYCSLQNQRRDENTPFTSSSVIAWLLIGGIFAGLTMLISWNWGEHRGTAIGIAFASGVLFAVLMTIFEWLGWTMWCRALENRQGETFIMPGCVYFHSRLHSWGHWGGRLKSLTHEKQNELPLSILKFEVAVISKNGEHIHHLEVPVPREKQEEADRILQELQR</sequence>
<evidence type="ECO:0000313" key="2">
    <source>
        <dbReference type="EMBL" id="TWT64267.1"/>
    </source>
</evidence>
<dbReference type="InterPro" id="IPR036259">
    <property type="entry name" value="MFS_trans_sf"/>
</dbReference>
<accession>A0A5C5XM83</accession>
<keyword evidence="1" id="KW-0472">Membrane</keyword>
<evidence type="ECO:0000256" key="1">
    <source>
        <dbReference type="SAM" id="Phobius"/>
    </source>
</evidence>
<dbReference type="EMBL" id="SJPG01000001">
    <property type="protein sequence ID" value="TWT64267.1"/>
    <property type="molecule type" value="Genomic_DNA"/>
</dbReference>
<feature type="transmembrane region" description="Helical" evidence="1">
    <location>
        <begin position="130"/>
        <end position="152"/>
    </location>
</feature>
<comment type="caution">
    <text evidence="2">The sequence shown here is derived from an EMBL/GenBank/DDBJ whole genome shotgun (WGS) entry which is preliminary data.</text>
</comment>
<dbReference type="Proteomes" id="UP000316095">
    <property type="component" value="Unassembled WGS sequence"/>
</dbReference>
<dbReference type="SUPFAM" id="SSF103473">
    <property type="entry name" value="MFS general substrate transporter"/>
    <property type="match status" value="1"/>
</dbReference>
<evidence type="ECO:0000313" key="3">
    <source>
        <dbReference type="Proteomes" id="UP000316095"/>
    </source>
</evidence>
<proteinExistence type="predicted"/>
<keyword evidence="1" id="KW-0812">Transmembrane</keyword>
<name>A0A5C5XM83_9PLAN</name>
<reference evidence="2 3" key="1">
    <citation type="submission" date="2019-02" db="EMBL/GenBank/DDBJ databases">
        <title>Deep-cultivation of Planctomycetes and their phenomic and genomic characterization uncovers novel biology.</title>
        <authorList>
            <person name="Wiegand S."/>
            <person name="Jogler M."/>
            <person name="Boedeker C."/>
            <person name="Pinto D."/>
            <person name="Vollmers J."/>
            <person name="Rivas-Marin E."/>
            <person name="Kohn T."/>
            <person name="Peeters S.H."/>
            <person name="Heuer A."/>
            <person name="Rast P."/>
            <person name="Oberbeckmann S."/>
            <person name="Bunk B."/>
            <person name="Jeske O."/>
            <person name="Meyerdierks A."/>
            <person name="Storesund J.E."/>
            <person name="Kallscheuer N."/>
            <person name="Luecker S."/>
            <person name="Lage O.M."/>
            <person name="Pohl T."/>
            <person name="Merkel B.J."/>
            <person name="Hornburger P."/>
            <person name="Mueller R.-W."/>
            <person name="Bruemmer F."/>
            <person name="Labrenz M."/>
            <person name="Spormann A.M."/>
            <person name="Op Den Camp H."/>
            <person name="Overmann J."/>
            <person name="Amann R."/>
            <person name="Jetten M.S.M."/>
            <person name="Mascher T."/>
            <person name="Medema M.H."/>
            <person name="Devos D.P."/>
            <person name="Kaster A.-K."/>
            <person name="Ovreas L."/>
            <person name="Rohde M."/>
            <person name="Galperin M.Y."/>
            <person name="Jogler C."/>
        </authorList>
    </citation>
    <scope>NUCLEOTIDE SEQUENCE [LARGE SCALE GENOMIC DNA]</scope>
    <source>
        <strain evidence="2 3">Pan54</strain>
    </source>
</reference>
<feature type="transmembrane region" description="Helical" evidence="1">
    <location>
        <begin position="58"/>
        <end position="80"/>
    </location>
</feature>
<dbReference type="AlphaFoldDB" id="A0A5C5XM83"/>
<feature type="transmembrane region" description="Helical" evidence="1">
    <location>
        <begin position="158"/>
        <end position="181"/>
    </location>
</feature>
<keyword evidence="1" id="KW-1133">Transmembrane helix</keyword>